<dbReference type="AlphaFoldDB" id="A0A076PX81"/>
<gene>
    <name evidence="1" type="ORF">O987_21605</name>
</gene>
<sequence length="40" mass="4622">MLVGSLADKTQQLQLAPLAYRRQAQVSKNTYNKDMRQERA</sequence>
<dbReference type="Proteomes" id="UP000028782">
    <property type="component" value="Chromosome"/>
</dbReference>
<dbReference type="EMBL" id="CP006704">
    <property type="protein sequence ID" value="AIJ48410.1"/>
    <property type="molecule type" value="Genomic_DNA"/>
</dbReference>
<evidence type="ECO:0000313" key="2">
    <source>
        <dbReference type="Proteomes" id="UP000028782"/>
    </source>
</evidence>
<proteinExistence type="predicted"/>
<accession>A0A076PX81</accession>
<evidence type="ECO:0000313" key="1">
    <source>
        <dbReference type="EMBL" id="AIJ48410.1"/>
    </source>
</evidence>
<organism evidence="1 2">
    <name type="scientific">Comamonas testosteroni TK102</name>
    <dbReference type="NCBI Taxonomy" id="1392005"/>
    <lineage>
        <taxon>Bacteria</taxon>
        <taxon>Pseudomonadati</taxon>
        <taxon>Pseudomonadota</taxon>
        <taxon>Betaproteobacteria</taxon>
        <taxon>Burkholderiales</taxon>
        <taxon>Comamonadaceae</taxon>
        <taxon>Comamonas</taxon>
    </lineage>
</organism>
<dbReference type="HOGENOM" id="CLU_3288031_0_0_4"/>
<name>A0A076PX81_COMTE</name>
<dbReference type="KEGG" id="ctes:O987_21605"/>
<protein>
    <submittedName>
        <fullName evidence="1">Uncharacterized protein</fullName>
    </submittedName>
</protein>
<reference evidence="1 2" key="1">
    <citation type="journal article" date="2014" name="Genome Announc.">
        <title>Complete Genome Sequence of Polychlorinated Biphenyl Degrader Comamonas testosteroni TK102 (NBRC 109938).</title>
        <authorList>
            <person name="Fukuda K."/>
            <person name="Hosoyama A."/>
            <person name="Tsuchikane K."/>
            <person name="Ohji S."/>
            <person name="Yamazoe A."/>
            <person name="Fujita N."/>
            <person name="Shintani M."/>
            <person name="Kimbara K."/>
        </authorList>
    </citation>
    <scope>NUCLEOTIDE SEQUENCE [LARGE SCALE GENOMIC DNA]</scope>
    <source>
        <strain evidence="1">TK102</strain>
    </source>
</reference>